<dbReference type="InterPro" id="IPR005225">
    <property type="entry name" value="Small_GTP-bd"/>
</dbReference>
<dbReference type="Pfam" id="PF01926">
    <property type="entry name" value="MMR_HSR1"/>
    <property type="match status" value="1"/>
</dbReference>
<dbReference type="CDD" id="cd04164">
    <property type="entry name" value="trmE"/>
    <property type="match status" value="1"/>
</dbReference>
<dbReference type="Proteomes" id="UP000032680">
    <property type="component" value="Unassembled WGS sequence"/>
</dbReference>
<dbReference type="GO" id="GO:0005525">
    <property type="term" value="F:GTP binding"/>
    <property type="evidence" value="ECO:0007669"/>
    <property type="project" value="UniProtKB-UniRule"/>
</dbReference>
<dbReference type="CDD" id="cd14858">
    <property type="entry name" value="TrmE_N"/>
    <property type="match status" value="1"/>
</dbReference>
<evidence type="ECO:0000313" key="9">
    <source>
        <dbReference type="Proteomes" id="UP000032680"/>
    </source>
</evidence>
<dbReference type="Pfam" id="PF12631">
    <property type="entry name" value="MnmE_helical"/>
    <property type="match status" value="1"/>
</dbReference>
<dbReference type="SUPFAM" id="SSF52540">
    <property type="entry name" value="P-loop containing nucleoside triphosphate hydrolases"/>
    <property type="match status" value="1"/>
</dbReference>
<dbReference type="HAMAP" id="MF_00379">
    <property type="entry name" value="GTPase_MnmE"/>
    <property type="match status" value="1"/>
</dbReference>
<dbReference type="GO" id="GO:0046872">
    <property type="term" value="F:metal ion binding"/>
    <property type="evidence" value="ECO:0007669"/>
    <property type="project" value="UniProtKB-KW"/>
</dbReference>
<evidence type="ECO:0000256" key="4">
    <source>
        <dbReference type="ARBA" id="ARBA00022958"/>
    </source>
</evidence>
<dbReference type="NCBIfam" id="NF003661">
    <property type="entry name" value="PRK05291.1-3"/>
    <property type="match status" value="1"/>
</dbReference>
<feature type="domain" description="TrmE-type G" evidence="7">
    <location>
        <begin position="176"/>
        <end position="317"/>
    </location>
</feature>
<dbReference type="InterPro" id="IPR027266">
    <property type="entry name" value="TrmE/GcvT-like"/>
</dbReference>
<comment type="subcellular location">
    <subcellularLocation>
        <location evidence="6">Cytoplasm</location>
    </subcellularLocation>
</comment>
<feature type="binding site" evidence="6">
    <location>
        <begin position="230"/>
        <end position="233"/>
    </location>
    <ligand>
        <name>GTP</name>
        <dbReference type="ChEBI" id="CHEBI:37565"/>
    </ligand>
</feature>
<feature type="binding site" evidence="6">
    <location>
        <position position="190"/>
    </location>
    <ligand>
        <name>Mg(2+)</name>
        <dbReference type="ChEBI" id="CHEBI:18420"/>
    </ligand>
</feature>
<feature type="binding site" evidence="6">
    <location>
        <position position="13"/>
    </location>
    <ligand>
        <name>(6S)-5-formyl-5,6,7,8-tetrahydrofolate</name>
        <dbReference type="ChEBI" id="CHEBI:57457"/>
    </ligand>
</feature>
<feature type="binding site" evidence="6">
    <location>
        <position position="80"/>
    </location>
    <ligand>
        <name>(6S)-5-formyl-5,6,7,8-tetrahydrofolate</name>
        <dbReference type="ChEBI" id="CHEBI:57457"/>
    </ligand>
</feature>
<dbReference type="SUPFAM" id="SSF116878">
    <property type="entry name" value="TrmE connector domain"/>
    <property type="match status" value="1"/>
</dbReference>
<feature type="binding site" evidence="6">
    <location>
        <begin position="205"/>
        <end position="211"/>
    </location>
    <ligand>
        <name>GTP</name>
        <dbReference type="ChEBI" id="CHEBI:37565"/>
    </ligand>
</feature>
<dbReference type="InterPro" id="IPR006073">
    <property type="entry name" value="GTP-bd"/>
</dbReference>
<keyword evidence="6" id="KW-0460">Magnesium</keyword>
<gene>
    <name evidence="6" type="primary">mnmE</name>
    <name evidence="6" type="synonym">trmE</name>
    <name evidence="8" type="ORF">Asru_0750_02</name>
</gene>
<evidence type="ECO:0000256" key="5">
    <source>
        <dbReference type="ARBA" id="ARBA00023134"/>
    </source>
</evidence>
<name>A0A0D6PAC0_9PROT</name>
<keyword evidence="6" id="KW-0963">Cytoplasm</keyword>
<proteinExistence type="inferred from homology"/>
<comment type="function">
    <text evidence="6">Exhibits a very high intrinsic GTPase hydrolysis rate. Involved in the addition of a carboxymethylaminomethyl (cmnm) group at the wobble position (U34) of certain tRNAs, forming tRNA-cmnm(5)s(2)U34.</text>
</comment>
<dbReference type="GO" id="GO:0003924">
    <property type="term" value="F:GTPase activity"/>
    <property type="evidence" value="ECO:0007669"/>
    <property type="project" value="UniProtKB-UniRule"/>
</dbReference>
<dbReference type="GO" id="GO:0030488">
    <property type="term" value="P:tRNA methylation"/>
    <property type="evidence" value="ECO:0007669"/>
    <property type="project" value="TreeGrafter"/>
</dbReference>
<feature type="binding site" evidence="6">
    <location>
        <position position="391"/>
    </location>
    <ligand>
        <name>(6S)-5-formyl-5,6,7,8-tetrahydrofolate</name>
        <dbReference type="ChEBI" id="CHEBI:57457"/>
    </ligand>
</feature>
<reference evidence="8 9" key="1">
    <citation type="submission" date="2012-11" db="EMBL/GenBank/DDBJ databases">
        <title>Whole genome sequence of Acidisphaera rubrifaciens HS-AP3.</title>
        <authorList>
            <person name="Azuma Y."/>
            <person name="Higashiura N."/>
            <person name="Hirakawa H."/>
            <person name="Matsushita K."/>
        </authorList>
    </citation>
    <scope>NUCLEOTIDE SEQUENCE [LARGE SCALE GENOMIC DNA]</scope>
    <source>
        <strain evidence="8 9">HS-AP3</strain>
    </source>
</reference>
<dbReference type="InterPro" id="IPR027368">
    <property type="entry name" value="MnmE_dom2"/>
</dbReference>
<organism evidence="8 9">
    <name type="scientific">Acidisphaera rubrifaciens HS-AP3</name>
    <dbReference type="NCBI Taxonomy" id="1231350"/>
    <lineage>
        <taxon>Bacteria</taxon>
        <taxon>Pseudomonadati</taxon>
        <taxon>Pseudomonadota</taxon>
        <taxon>Alphaproteobacteria</taxon>
        <taxon>Acetobacterales</taxon>
        <taxon>Acetobacteraceae</taxon>
        <taxon>Acidisphaera</taxon>
    </lineage>
</organism>
<evidence type="ECO:0000256" key="6">
    <source>
        <dbReference type="HAMAP-Rule" id="MF_00379"/>
    </source>
</evidence>
<keyword evidence="4 6" id="KW-0630">Potassium</keyword>
<keyword evidence="2 6" id="KW-0819">tRNA processing</keyword>
<dbReference type="EC" id="3.6.-.-" evidence="6"/>
<evidence type="ECO:0000259" key="7">
    <source>
        <dbReference type="PROSITE" id="PS51709"/>
    </source>
</evidence>
<keyword evidence="3 6" id="KW-0547">Nucleotide-binding</keyword>
<comment type="subunit">
    <text evidence="6">Homodimer. Heterotetramer of two MnmE and two MnmG subunits.</text>
</comment>
<dbReference type="Gene3D" id="3.30.1360.120">
    <property type="entry name" value="Probable tRNA modification gtpase trme, domain 1"/>
    <property type="match status" value="1"/>
</dbReference>
<evidence type="ECO:0000256" key="1">
    <source>
        <dbReference type="ARBA" id="ARBA00011043"/>
    </source>
</evidence>
<evidence type="ECO:0000256" key="2">
    <source>
        <dbReference type="ARBA" id="ARBA00022694"/>
    </source>
</evidence>
<dbReference type="Pfam" id="PF10396">
    <property type="entry name" value="TrmE_N"/>
    <property type="match status" value="1"/>
</dbReference>
<dbReference type="PANTHER" id="PTHR42714">
    <property type="entry name" value="TRNA MODIFICATION GTPASE GTPBP3"/>
    <property type="match status" value="1"/>
</dbReference>
<accession>A0A0D6PAC0</accession>
<keyword evidence="6" id="KW-0378">Hydrolase</keyword>
<dbReference type="Gene3D" id="3.40.50.300">
    <property type="entry name" value="P-loop containing nucleotide triphosphate hydrolases"/>
    <property type="match status" value="1"/>
</dbReference>
<comment type="caution">
    <text evidence="6">Lacks conserved residue(s) required for the propagation of feature annotation.</text>
</comment>
<comment type="cofactor">
    <cofactor evidence="6">
        <name>K(+)</name>
        <dbReference type="ChEBI" id="CHEBI:29103"/>
    </cofactor>
    <text evidence="6">Binds 1 potassium ion per subunit.</text>
</comment>
<evidence type="ECO:0000313" key="8">
    <source>
        <dbReference type="EMBL" id="GAN78311.1"/>
    </source>
</evidence>
<dbReference type="GO" id="GO:0002098">
    <property type="term" value="P:tRNA wobble uridine modification"/>
    <property type="evidence" value="ECO:0007669"/>
    <property type="project" value="TreeGrafter"/>
</dbReference>
<dbReference type="InterPro" id="IPR018948">
    <property type="entry name" value="GTP-bd_TrmE_N"/>
</dbReference>
<protein>
    <recommendedName>
        <fullName evidence="6">tRNA modification GTPase MnmE</fullName>
        <ecNumber evidence="6">3.6.-.-</ecNumber>
    </recommendedName>
</protein>
<sequence>MPPPRRAALRRLRDAGGALLDQALVVWMPGPGSYTGEDAAELSLHGGRAVIEDVAARLASLGARPAEPGEFTRRAFLAGRMDLTEAEAVADLVAAETTAQRRQALRQLEGGLRALYDGWATRLHLMLAQAEALIEFPDEDLPPDEEAGLAAAIAALRDEVAGHLADGRRGERLREGLVFAITGPPNVGKSSLINRLAGRDVAIVAPAPGTTRDVIEARVVLGGVPVTLLDTAGLRATDDPIEAEGGRRARARAADADLVIAVAEADGPPPDPAAGLRVVNKTDLAPAAGRQEDVLAVSALTGAGIDTLVDALSARAAALTATAGPPMLTRARHRAALDRLAGCLVRATRADLAELRAEDLRLGLRALGTITGAVDVEAVLDVVFSRFCIGK</sequence>
<dbReference type="NCBIfam" id="TIGR00231">
    <property type="entry name" value="small_GTP"/>
    <property type="match status" value="1"/>
</dbReference>
<comment type="similarity">
    <text evidence="1 6">Belongs to the TRAFAC class TrmE-Era-EngA-EngB-Septin-like GTPase superfamily. TrmE GTPase family.</text>
</comment>
<dbReference type="Gene3D" id="1.20.120.430">
    <property type="entry name" value="tRNA modification GTPase MnmE domain 2"/>
    <property type="match status" value="1"/>
</dbReference>
<feature type="binding site" evidence="6">
    <location>
        <position position="41"/>
    </location>
    <ligand>
        <name>(6S)-5-formyl-5,6,7,8-tetrahydrofolate</name>
        <dbReference type="ChEBI" id="CHEBI:57457"/>
    </ligand>
</feature>
<keyword evidence="5 6" id="KW-0342">GTP-binding</keyword>
<keyword evidence="6" id="KW-0479">Metal-binding</keyword>
<evidence type="ECO:0000256" key="3">
    <source>
        <dbReference type="ARBA" id="ARBA00022741"/>
    </source>
</evidence>
<dbReference type="InterPro" id="IPR027417">
    <property type="entry name" value="P-loop_NTPase"/>
</dbReference>
<dbReference type="GO" id="GO:0005737">
    <property type="term" value="C:cytoplasm"/>
    <property type="evidence" value="ECO:0007669"/>
    <property type="project" value="UniProtKB-SubCell"/>
</dbReference>
<comment type="caution">
    <text evidence="8">The sequence shown here is derived from an EMBL/GenBank/DDBJ whole genome shotgun (WGS) entry which is preliminary data.</text>
</comment>
<dbReference type="AlphaFoldDB" id="A0A0D6PAC0"/>
<dbReference type="InterPro" id="IPR025867">
    <property type="entry name" value="MnmE_helical"/>
</dbReference>
<dbReference type="EMBL" id="BANB01000749">
    <property type="protein sequence ID" value="GAN78311.1"/>
    <property type="molecule type" value="Genomic_DNA"/>
</dbReference>
<dbReference type="InterPro" id="IPR004520">
    <property type="entry name" value="GTPase_MnmE"/>
</dbReference>
<dbReference type="InterPro" id="IPR031168">
    <property type="entry name" value="G_TrmE"/>
</dbReference>
<keyword evidence="9" id="KW-1185">Reference proteome</keyword>
<dbReference type="PROSITE" id="PS51709">
    <property type="entry name" value="G_TRME"/>
    <property type="match status" value="1"/>
</dbReference>
<feature type="binding site" evidence="6">
    <location>
        <begin position="186"/>
        <end position="191"/>
    </location>
    <ligand>
        <name>GTP</name>
        <dbReference type="ChEBI" id="CHEBI:37565"/>
    </ligand>
</feature>
<feature type="binding site" evidence="6">
    <location>
        <position position="211"/>
    </location>
    <ligand>
        <name>Mg(2+)</name>
        <dbReference type="ChEBI" id="CHEBI:18420"/>
    </ligand>
</feature>
<dbReference type="PANTHER" id="PTHR42714:SF2">
    <property type="entry name" value="TRNA MODIFICATION GTPASE GTPBP3, MITOCHONDRIAL"/>
    <property type="match status" value="1"/>
</dbReference>